<keyword evidence="1" id="KW-1133">Transmembrane helix</keyword>
<feature type="transmembrane region" description="Helical" evidence="1">
    <location>
        <begin position="49"/>
        <end position="71"/>
    </location>
</feature>
<evidence type="ECO:0000313" key="2">
    <source>
        <dbReference type="EMBL" id="TWL28443.1"/>
    </source>
</evidence>
<organism evidence="2 3">
    <name type="scientific">Bacillus licheniformis</name>
    <dbReference type="NCBI Taxonomy" id="1402"/>
    <lineage>
        <taxon>Bacteria</taxon>
        <taxon>Bacillati</taxon>
        <taxon>Bacillota</taxon>
        <taxon>Bacilli</taxon>
        <taxon>Bacillales</taxon>
        <taxon>Bacillaceae</taxon>
        <taxon>Bacillus</taxon>
    </lineage>
</organism>
<dbReference type="EMBL" id="NILC01000021">
    <property type="protein sequence ID" value="TWL28443.1"/>
    <property type="molecule type" value="Genomic_DNA"/>
</dbReference>
<dbReference type="Proteomes" id="UP000435910">
    <property type="component" value="Unassembled WGS sequence"/>
</dbReference>
<dbReference type="AlphaFoldDB" id="A0A8B5YCG4"/>
<dbReference type="PROSITE" id="PS51257">
    <property type="entry name" value="PROKAR_LIPOPROTEIN"/>
    <property type="match status" value="1"/>
</dbReference>
<gene>
    <name evidence="2" type="ORF">CHCC16736_3045</name>
</gene>
<comment type="caution">
    <text evidence="2">The sequence shown here is derived from an EMBL/GenBank/DDBJ whole genome shotgun (WGS) entry which is preliminary data.</text>
</comment>
<dbReference type="RefSeq" id="WP_075876069.1">
    <property type="nucleotide sequence ID" value="NZ_CAMFKN010000019.1"/>
</dbReference>
<proteinExistence type="predicted"/>
<keyword evidence="1" id="KW-0812">Transmembrane</keyword>
<sequence>MFKQRLIGALAYLAALTLLLGLFSAGCLTGFVIVTALLSVPAVGTVVKVGITIAVVFTVTALLVGLADRLYTAYREHKRVQKDVEEETQ</sequence>
<evidence type="ECO:0000256" key="1">
    <source>
        <dbReference type="SAM" id="Phobius"/>
    </source>
</evidence>
<protein>
    <submittedName>
        <fullName evidence="2">Uncharacterized protein</fullName>
    </submittedName>
</protein>
<keyword evidence="1" id="KW-0472">Membrane</keyword>
<name>A0A8B5YCG4_BACLI</name>
<evidence type="ECO:0000313" key="3">
    <source>
        <dbReference type="Proteomes" id="UP000435910"/>
    </source>
</evidence>
<accession>A0A8B5YCG4</accession>
<reference evidence="2 3" key="1">
    <citation type="submission" date="2019-06" db="EMBL/GenBank/DDBJ databases">
        <title>Genome sequence analysis of &gt;100 Bacillus licheniformis strains suggests intrinsic resistance to this species.</title>
        <authorList>
            <person name="Wels M."/>
            <person name="Siezen R.J."/>
            <person name="Johansen E."/>
            <person name="Stuer-Lauridsen B."/>
            <person name="Bjerre K."/>
            <person name="Nielsen B.K.K."/>
        </authorList>
    </citation>
    <scope>NUCLEOTIDE SEQUENCE [LARGE SCALE GENOMIC DNA]</scope>
    <source>
        <strain evidence="2 3">BAC-16736</strain>
    </source>
</reference>